<dbReference type="GO" id="GO:0015297">
    <property type="term" value="F:antiporter activity"/>
    <property type="evidence" value="ECO:0007669"/>
    <property type="project" value="UniProtKB-KW"/>
</dbReference>
<evidence type="ECO:0000256" key="2">
    <source>
        <dbReference type="ARBA" id="ARBA00004651"/>
    </source>
</evidence>
<dbReference type="AlphaFoldDB" id="A0A949K0Q7"/>
<keyword evidence="8 13" id="KW-0812">Transmembrane</keyword>
<name>A0A949K0Q7_9FIRM</name>
<feature type="transmembrane region" description="Helical" evidence="13">
    <location>
        <begin position="387"/>
        <end position="408"/>
    </location>
</feature>
<protein>
    <recommendedName>
        <fullName evidence="4">Probable multidrug resistance protein NorM</fullName>
    </recommendedName>
    <alternativeName>
        <fullName evidence="12">Multidrug-efflux transporter</fullName>
    </alternativeName>
</protein>
<evidence type="ECO:0000256" key="7">
    <source>
        <dbReference type="ARBA" id="ARBA00022475"/>
    </source>
</evidence>
<keyword evidence="10" id="KW-0406">Ion transport</keyword>
<feature type="transmembrane region" description="Helical" evidence="13">
    <location>
        <begin position="235"/>
        <end position="261"/>
    </location>
</feature>
<dbReference type="GO" id="GO:0005886">
    <property type="term" value="C:plasma membrane"/>
    <property type="evidence" value="ECO:0007669"/>
    <property type="project" value="UniProtKB-SubCell"/>
</dbReference>
<gene>
    <name evidence="14" type="ORF">KTH89_13655</name>
</gene>
<dbReference type="GO" id="GO:0042910">
    <property type="term" value="F:xenobiotic transmembrane transporter activity"/>
    <property type="evidence" value="ECO:0007669"/>
    <property type="project" value="InterPro"/>
</dbReference>
<evidence type="ECO:0000256" key="11">
    <source>
        <dbReference type="ARBA" id="ARBA00023136"/>
    </source>
</evidence>
<evidence type="ECO:0000256" key="10">
    <source>
        <dbReference type="ARBA" id="ARBA00023065"/>
    </source>
</evidence>
<dbReference type="Proteomes" id="UP000712157">
    <property type="component" value="Unassembled WGS sequence"/>
</dbReference>
<feature type="transmembrane region" description="Helical" evidence="13">
    <location>
        <begin position="51"/>
        <end position="80"/>
    </location>
</feature>
<dbReference type="EMBL" id="JAHQCW010000022">
    <property type="protein sequence ID" value="MBU9737589.1"/>
    <property type="molecule type" value="Genomic_DNA"/>
</dbReference>
<dbReference type="CDD" id="cd13138">
    <property type="entry name" value="MATE_yoeA_like"/>
    <property type="match status" value="1"/>
</dbReference>
<keyword evidence="11 13" id="KW-0472">Membrane</keyword>
<evidence type="ECO:0000256" key="3">
    <source>
        <dbReference type="ARBA" id="ARBA00010199"/>
    </source>
</evidence>
<comment type="subcellular location">
    <subcellularLocation>
        <location evidence="2">Cell membrane</location>
        <topology evidence="2">Multi-pass membrane protein</topology>
    </subcellularLocation>
</comment>
<dbReference type="PIRSF" id="PIRSF006603">
    <property type="entry name" value="DinF"/>
    <property type="match status" value="1"/>
</dbReference>
<feature type="transmembrane region" description="Helical" evidence="13">
    <location>
        <begin position="137"/>
        <end position="158"/>
    </location>
</feature>
<evidence type="ECO:0000256" key="13">
    <source>
        <dbReference type="SAM" id="Phobius"/>
    </source>
</evidence>
<comment type="similarity">
    <text evidence="3">Belongs to the multi antimicrobial extrusion (MATE) (TC 2.A.66.1) family.</text>
</comment>
<comment type="caution">
    <text evidence="14">The sequence shown here is derived from an EMBL/GenBank/DDBJ whole genome shotgun (WGS) entry which is preliminary data.</text>
</comment>
<dbReference type="InterPro" id="IPR050222">
    <property type="entry name" value="MATE_MdtK"/>
</dbReference>
<keyword evidence="6" id="KW-0050">Antiport</keyword>
<accession>A0A949K0Q7</accession>
<feature type="transmembrane region" description="Helical" evidence="13">
    <location>
        <begin position="281"/>
        <end position="303"/>
    </location>
</feature>
<dbReference type="InterPro" id="IPR002528">
    <property type="entry name" value="MATE_fam"/>
</dbReference>
<evidence type="ECO:0000313" key="14">
    <source>
        <dbReference type="EMBL" id="MBU9737589.1"/>
    </source>
</evidence>
<dbReference type="InterPro" id="IPR048279">
    <property type="entry name" value="MdtK-like"/>
</dbReference>
<dbReference type="Pfam" id="PF01554">
    <property type="entry name" value="MatE"/>
    <property type="match status" value="2"/>
</dbReference>
<organism evidence="14 15">
    <name type="scientific">Diplocloster agilis</name>
    <dbReference type="NCBI Taxonomy" id="2850323"/>
    <lineage>
        <taxon>Bacteria</taxon>
        <taxon>Bacillati</taxon>
        <taxon>Bacillota</taxon>
        <taxon>Clostridia</taxon>
        <taxon>Lachnospirales</taxon>
        <taxon>Lachnospiraceae</taxon>
        <taxon>Diplocloster</taxon>
    </lineage>
</organism>
<dbReference type="PANTHER" id="PTHR43298:SF2">
    <property type="entry name" value="FMN_FAD EXPORTER YEEO-RELATED"/>
    <property type="match status" value="1"/>
</dbReference>
<sequence length="453" mass="48599">MNKDMTVGKPGKTLFFFAVPMVLGNLFQQLYNIVDSMIVGNFVGSDALAAVGASASITFLFVAIATGMSVGSSVVISQFFGARQMGKVKTCIYTILLFAAVLSAVLTVVGVGGSGVILRLMNTPDNVFADASTYLKIYFAGMFFLFTYNTLTSIFNALGDSRSPLVFLAFSSITNIVLDLVFVIRFGMGVAGVAYATLISQGISAVLSFIWLMIRLRRMQIREEFSYFDYRTLKTIWKIAIPSTIQQSIVSIGFVLVQALVNRYGSVVMAGYAAAGKIDSIAILPMVNVGNAMSTFTAQNIGAGKPERVTKGLRAGWVMSGVIGLIVTVILFLWGDVFVGAFVDTASNLEVIGVGVEYLRVVSTFYVVMGVMNTANGVLRGAGDIKVFLVSALCNLGSRVILAYALAYVIGKSAIWWAIPIGWSIGLVISLIRLKSGKWKGKSLVDTTPLPED</sequence>
<evidence type="ECO:0000256" key="1">
    <source>
        <dbReference type="ARBA" id="ARBA00003408"/>
    </source>
</evidence>
<evidence type="ECO:0000256" key="8">
    <source>
        <dbReference type="ARBA" id="ARBA00022692"/>
    </source>
</evidence>
<feature type="transmembrane region" description="Helical" evidence="13">
    <location>
        <begin position="92"/>
        <end position="117"/>
    </location>
</feature>
<keyword evidence="15" id="KW-1185">Reference proteome</keyword>
<keyword evidence="7" id="KW-1003">Cell membrane</keyword>
<evidence type="ECO:0000256" key="12">
    <source>
        <dbReference type="ARBA" id="ARBA00031636"/>
    </source>
</evidence>
<dbReference type="RefSeq" id="WP_238722075.1">
    <property type="nucleotide sequence ID" value="NZ_JAHQCW010000022.1"/>
</dbReference>
<feature type="transmembrane region" description="Helical" evidence="13">
    <location>
        <begin position="165"/>
        <end position="187"/>
    </location>
</feature>
<evidence type="ECO:0000256" key="4">
    <source>
        <dbReference type="ARBA" id="ARBA00020268"/>
    </source>
</evidence>
<dbReference type="PANTHER" id="PTHR43298">
    <property type="entry name" value="MULTIDRUG RESISTANCE PROTEIN NORM-RELATED"/>
    <property type="match status" value="1"/>
</dbReference>
<feature type="transmembrane region" description="Helical" evidence="13">
    <location>
        <begin position="12"/>
        <end position="31"/>
    </location>
</feature>
<feature type="transmembrane region" description="Helical" evidence="13">
    <location>
        <begin position="355"/>
        <end position="375"/>
    </location>
</feature>
<feature type="transmembrane region" description="Helical" evidence="13">
    <location>
        <begin position="414"/>
        <end position="434"/>
    </location>
</feature>
<proteinExistence type="inferred from homology"/>
<keyword evidence="9 13" id="KW-1133">Transmembrane helix</keyword>
<evidence type="ECO:0000256" key="6">
    <source>
        <dbReference type="ARBA" id="ARBA00022449"/>
    </source>
</evidence>
<evidence type="ECO:0000256" key="9">
    <source>
        <dbReference type="ARBA" id="ARBA00022989"/>
    </source>
</evidence>
<dbReference type="NCBIfam" id="TIGR00797">
    <property type="entry name" value="matE"/>
    <property type="match status" value="1"/>
</dbReference>
<dbReference type="GO" id="GO:0006811">
    <property type="term" value="P:monoatomic ion transport"/>
    <property type="evidence" value="ECO:0007669"/>
    <property type="project" value="UniProtKB-KW"/>
</dbReference>
<reference evidence="14" key="1">
    <citation type="submission" date="2021-06" db="EMBL/GenBank/DDBJ databases">
        <title>Description of novel taxa of the family Lachnospiraceae.</title>
        <authorList>
            <person name="Chaplin A.V."/>
            <person name="Sokolova S.R."/>
            <person name="Pikina A.P."/>
            <person name="Korzhanova M."/>
            <person name="Belova V."/>
            <person name="Korostin D."/>
            <person name="Efimov B.A."/>
        </authorList>
    </citation>
    <scope>NUCLEOTIDE SEQUENCE</scope>
    <source>
        <strain evidence="14">ASD5720</strain>
    </source>
</reference>
<evidence type="ECO:0000256" key="5">
    <source>
        <dbReference type="ARBA" id="ARBA00022448"/>
    </source>
</evidence>
<evidence type="ECO:0000313" key="15">
    <source>
        <dbReference type="Proteomes" id="UP000712157"/>
    </source>
</evidence>
<comment type="function">
    <text evidence="1">Multidrug efflux pump.</text>
</comment>
<keyword evidence="5" id="KW-0813">Transport</keyword>
<feature type="transmembrane region" description="Helical" evidence="13">
    <location>
        <begin position="193"/>
        <end position="214"/>
    </location>
</feature>
<feature type="transmembrane region" description="Helical" evidence="13">
    <location>
        <begin position="315"/>
        <end position="335"/>
    </location>
</feature>